<reference evidence="2" key="1">
    <citation type="submission" date="2020-08" db="EMBL/GenBank/DDBJ databases">
        <title>Multicomponent nature underlies the extraordinary mechanical properties of spider dragline silk.</title>
        <authorList>
            <person name="Kono N."/>
            <person name="Nakamura H."/>
            <person name="Mori M."/>
            <person name="Yoshida Y."/>
            <person name="Ohtoshi R."/>
            <person name="Malay A.D."/>
            <person name="Moran D.A.P."/>
            <person name="Tomita M."/>
            <person name="Numata K."/>
            <person name="Arakawa K."/>
        </authorList>
    </citation>
    <scope>NUCLEOTIDE SEQUENCE</scope>
</reference>
<proteinExistence type="predicted"/>
<sequence length="121" mass="13658">MRHWGTGPRCNSMGARLPPPNTHSGITAPGGRAFVWCIEEKSSKYCRSHWFALPDRGIGARFPSSQLVQNEQFDSTSFIAHFTSAGRAEICSRSVSMLNHRIFLCLGHWVFFVMPESWSKL</sequence>
<accession>A0A8X6P0B9</accession>
<dbReference type="Proteomes" id="UP000887013">
    <property type="component" value="Unassembled WGS sequence"/>
</dbReference>
<evidence type="ECO:0000256" key="1">
    <source>
        <dbReference type="SAM" id="MobiDB-lite"/>
    </source>
</evidence>
<feature type="region of interest" description="Disordered" evidence="1">
    <location>
        <begin position="1"/>
        <end position="24"/>
    </location>
</feature>
<keyword evidence="3" id="KW-1185">Reference proteome</keyword>
<name>A0A8X6P0B9_NEPPI</name>
<protein>
    <submittedName>
        <fullName evidence="2">Uncharacterized protein</fullName>
    </submittedName>
</protein>
<organism evidence="2 3">
    <name type="scientific">Nephila pilipes</name>
    <name type="common">Giant wood spider</name>
    <name type="synonym">Nephila maculata</name>
    <dbReference type="NCBI Taxonomy" id="299642"/>
    <lineage>
        <taxon>Eukaryota</taxon>
        <taxon>Metazoa</taxon>
        <taxon>Ecdysozoa</taxon>
        <taxon>Arthropoda</taxon>
        <taxon>Chelicerata</taxon>
        <taxon>Arachnida</taxon>
        <taxon>Araneae</taxon>
        <taxon>Araneomorphae</taxon>
        <taxon>Entelegynae</taxon>
        <taxon>Araneoidea</taxon>
        <taxon>Nephilidae</taxon>
        <taxon>Nephila</taxon>
    </lineage>
</organism>
<comment type="caution">
    <text evidence="2">The sequence shown here is derived from an EMBL/GenBank/DDBJ whole genome shotgun (WGS) entry which is preliminary data.</text>
</comment>
<gene>
    <name evidence="2" type="ORF">NPIL_437691</name>
</gene>
<evidence type="ECO:0000313" key="3">
    <source>
        <dbReference type="Proteomes" id="UP000887013"/>
    </source>
</evidence>
<evidence type="ECO:0000313" key="2">
    <source>
        <dbReference type="EMBL" id="GFT41005.1"/>
    </source>
</evidence>
<dbReference type="EMBL" id="BMAW01063591">
    <property type="protein sequence ID" value="GFT41005.1"/>
    <property type="molecule type" value="Genomic_DNA"/>
</dbReference>
<dbReference type="AlphaFoldDB" id="A0A8X6P0B9"/>